<evidence type="ECO:0000256" key="1">
    <source>
        <dbReference type="SAM" id="MobiDB-lite"/>
    </source>
</evidence>
<dbReference type="PANTHER" id="PTHR15665:SF1">
    <property type="entry name" value="PROTEIN ASTEROID HOMOLOG 1"/>
    <property type="match status" value="1"/>
</dbReference>
<name>A0A8K0KE13_LADFU</name>
<organism evidence="2 3">
    <name type="scientific">Ladona fulva</name>
    <name type="common">Scarce chaser dragonfly</name>
    <name type="synonym">Libellula fulva</name>
    <dbReference type="NCBI Taxonomy" id="123851"/>
    <lineage>
        <taxon>Eukaryota</taxon>
        <taxon>Metazoa</taxon>
        <taxon>Ecdysozoa</taxon>
        <taxon>Arthropoda</taxon>
        <taxon>Hexapoda</taxon>
        <taxon>Insecta</taxon>
        <taxon>Pterygota</taxon>
        <taxon>Palaeoptera</taxon>
        <taxon>Odonata</taxon>
        <taxon>Epiprocta</taxon>
        <taxon>Anisoptera</taxon>
        <taxon>Libelluloidea</taxon>
        <taxon>Libellulidae</taxon>
        <taxon>Ladona</taxon>
    </lineage>
</organism>
<comment type="caution">
    <text evidence="2">The sequence shown here is derived from an EMBL/GenBank/DDBJ whole genome shotgun (WGS) entry which is preliminary data.</text>
</comment>
<dbReference type="EMBL" id="KZ308500">
    <property type="protein sequence ID" value="KAG8230653.1"/>
    <property type="molecule type" value="Genomic_DNA"/>
</dbReference>
<keyword evidence="3" id="KW-1185">Reference proteome</keyword>
<protein>
    <submittedName>
        <fullName evidence="2">Uncharacterized protein</fullName>
    </submittedName>
</protein>
<dbReference type="OrthoDB" id="25987at2759"/>
<accession>A0A8K0KE13</accession>
<dbReference type="PANTHER" id="PTHR15665">
    <property type="entry name" value="ASTEROID PROTEIN"/>
    <property type="match status" value="1"/>
</dbReference>
<reference evidence="2" key="1">
    <citation type="submission" date="2013-04" db="EMBL/GenBank/DDBJ databases">
        <authorList>
            <person name="Qu J."/>
            <person name="Murali S.C."/>
            <person name="Bandaranaike D."/>
            <person name="Bellair M."/>
            <person name="Blankenburg K."/>
            <person name="Chao H."/>
            <person name="Dinh H."/>
            <person name="Doddapaneni H."/>
            <person name="Downs B."/>
            <person name="Dugan-Rocha S."/>
            <person name="Elkadiri S."/>
            <person name="Gnanaolivu R.D."/>
            <person name="Hernandez B."/>
            <person name="Javaid M."/>
            <person name="Jayaseelan J.C."/>
            <person name="Lee S."/>
            <person name="Li M."/>
            <person name="Ming W."/>
            <person name="Munidasa M."/>
            <person name="Muniz J."/>
            <person name="Nguyen L."/>
            <person name="Ongeri F."/>
            <person name="Osuji N."/>
            <person name="Pu L.-L."/>
            <person name="Puazo M."/>
            <person name="Qu C."/>
            <person name="Quiroz J."/>
            <person name="Raj R."/>
            <person name="Weissenberger G."/>
            <person name="Xin Y."/>
            <person name="Zou X."/>
            <person name="Han Y."/>
            <person name="Richards S."/>
            <person name="Worley K."/>
            <person name="Muzny D."/>
            <person name="Gibbs R."/>
        </authorList>
    </citation>
    <scope>NUCLEOTIDE SEQUENCE</scope>
    <source>
        <strain evidence="2">Sampled in the wild</strain>
    </source>
</reference>
<feature type="region of interest" description="Disordered" evidence="1">
    <location>
        <begin position="519"/>
        <end position="539"/>
    </location>
</feature>
<evidence type="ECO:0000313" key="2">
    <source>
        <dbReference type="EMBL" id="KAG8230653.1"/>
    </source>
</evidence>
<gene>
    <name evidence="2" type="ORF">J437_LFUL010672</name>
</gene>
<feature type="compositionally biased region" description="Acidic residues" evidence="1">
    <location>
        <begin position="78"/>
        <end position="95"/>
    </location>
</feature>
<proteinExistence type="predicted"/>
<sequence>MNHTKKGKRVYLEQIIKKTIDVYVGGESELYHTLNLSSILGKMHEAPASATYKIQQDSIIENVENLEHHSVEEEDFVDMEGNDCDNEYTDSEDSDSQSSSSDGNFSENELEVGLNDKLKQLPSWFLERYKRCELPPSFMDIMVRRVYLCSPQIEDASQPQSHQISFPILQAILRLLTPENDEPLLCWTRVGSKAGILSLDPLPKQDTWPLMENLLQTPRNKLVDVIMQALQLCSDDKNENKERKWGFNSLPSDWRILALSLAYWMRYSPEKKVNERHLIAACFTAVVLRVIDERAGPPGKSYSNIRKEKKRQYTDLKKQQRNKEVEDLIKSEKQHSQPVTHDDFNTIQSKYEEVEDVSEVKEKSVKPSVKQLLSSISLGDCIAVSNSEGLISQMRQIDAGPKRRLALRPSSFSGSTVHAFAELQSVLLHVTHLNLLLGEPIAPSPLHSSFSGTLAYNAHYRTHNRSTASRKQLWRNLLGIPAPSLEGLLEEFYLCVLRLAWGKVEDKMIKKKKRVKKKVRNKMADASAPRESYTEDSENQKIYYDPGNKYSILNQIG</sequence>
<reference evidence="2" key="2">
    <citation type="submission" date="2017-10" db="EMBL/GenBank/DDBJ databases">
        <title>Ladona fulva Genome sequencing and assembly.</title>
        <authorList>
            <person name="Murali S."/>
            <person name="Richards S."/>
            <person name="Bandaranaike D."/>
            <person name="Bellair M."/>
            <person name="Blankenburg K."/>
            <person name="Chao H."/>
            <person name="Dinh H."/>
            <person name="Doddapaneni H."/>
            <person name="Dugan-Rocha S."/>
            <person name="Elkadiri S."/>
            <person name="Gnanaolivu R."/>
            <person name="Hernandez B."/>
            <person name="Skinner E."/>
            <person name="Javaid M."/>
            <person name="Lee S."/>
            <person name="Li M."/>
            <person name="Ming W."/>
            <person name="Munidasa M."/>
            <person name="Muniz J."/>
            <person name="Nguyen L."/>
            <person name="Hughes D."/>
            <person name="Osuji N."/>
            <person name="Pu L.-L."/>
            <person name="Puazo M."/>
            <person name="Qu C."/>
            <person name="Quiroz J."/>
            <person name="Raj R."/>
            <person name="Weissenberger G."/>
            <person name="Xin Y."/>
            <person name="Zou X."/>
            <person name="Han Y."/>
            <person name="Worley K."/>
            <person name="Muzny D."/>
            <person name="Gibbs R."/>
        </authorList>
    </citation>
    <scope>NUCLEOTIDE SEQUENCE</scope>
    <source>
        <strain evidence="2">Sampled in the wild</strain>
    </source>
</reference>
<dbReference type="AlphaFoldDB" id="A0A8K0KE13"/>
<evidence type="ECO:0000313" key="3">
    <source>
        <dbReference type="Proteomes" id="UP000792457"/>
    </source>
</evidence>
<feature type="region of interest" description="Disordered" evidence="1">
    <location>
        <begin position="78"/>
        <end position="109"/>
    </location>
</feature>
<dbReference type="InterPro" id="IPR026832">
    <property type="entry name" value="Asteroid"/>
</dbReference>
<dbReference type="Proteomes" id="UP000792457">
    <property type="component" value="Unassembled WGS sequence"/>
</dbReference>